<organism evidence="2 4">
    <name type="scientific">Rotaria sordida</name>
    <dbReference type="NCBI Taxonomy" id="392033"/>
    <lineage>
        <taxon>Eukaryota</taxon>
        <taxon>Metazoa</taxon>
        <taxon>Spiralia</taxon>
        <taxon>Gnathifera</taxon>
        <taxon>Rotifera</taxon>
        <taxon>Eurotatoria</taxon>
        <taxon>Bdelloidea</taxon>
        <taxon>Philodinida</taxon>
        <taxon>Philodinidae</taxon>
        <taxon>Rotaria</taxon>
    </lineage>
</organism>
<reference evidence="2" key="1">
    <citation type="submission" date="2021-02" db="EMBL/GenBank/DDBJ databases">
        <authorList>
            <person name="Nowell W R."/>
        </authorList>
    </citation>
    <scope>NUCLEOTIDE SEQUENCE</scope>
</reference>
<accession>A0A814H524</accession>
<keyword evidence="5" id="KW-1185">Reference proteome</keyword>
<evidence type="ECO:0000313" key="3">
    <source>
        <dbReference type="EMBL" id="CAF1233903.1"/>
    </source>
</evidence>
<evidence type="ECO:0000313" key="2">
    <source>
        <dbReference type="EMBL" id="CAF1005947.1"/>
    </source>
</evidence>
<dbReference type="Proteomes" id="UP000663854">
    <property type="component" value="Unassembled WGS sequence"/>
</dbReference>
<dbReference type="EMBL" id="CAJNOL010000902">
    <property type="protein sequence ID" value="CAF1233903.1"/>
    <property type="molecule type" value="Genomic_DNA"/>
</dbReference>
<dbReference type="AlphaFoldDB" id="A0A814H524"/>
<evidence type="ECO:0000313" key="4">
    <source>
        <dbReference type="Proteomes" id="UP000663854"/>
    </source>
</evidence>
<feature type="chain" id="PRO_5036224589" description="Beta-microseminoprotein" evidence="1">
    <location>
        <begin position="20"/>
        <end position="117"/>
    </location>
</feature>
<dbReference type="EMBL" id="CAJNOH010000340">
    <property type="protein sequence ID" value="CAF1005947.1"/>
    <property type="molecule type" value="Genomic_DNA"/>
</dbReference>
<feature type="signal peptide" evidence="1">
    <location>
        <begin position="1"/>
        <end position="19"/>
    </location>
</feature>
<comment type="caution">
    <text evidence="2">The sequence shown here is derived from an EMBL/GenBank/DDBJ whole genome shotgun (WGS) entry which is preliminary data.</text>
</comment>
<protein>
    <recommendedName>
        <fullName evidence="6">Beta-microseminoprotein</fullName>
    </recommendedName>
</protein>
<evidence type="ECO:0000313" key="5">
    <source>
        <dbReference type="Proteomes" id="UP000663870"/>
    </source>
</evidence>
<dbReference type="Proteomes" id="UP000663870">
    <property type="component" value="Unassembled WGS sequence"/>
</dbReference>
<sequence>MMLVLITVSLVALLDLSDAQCFLTKSVTRTSPYGTKETYCEYKKFQFAAGCTFQLASPECIKCNCTSTMMNCCMYGQSASNVHAEGCNVINDFCGIVLVDPKDPKKLCTPSESITIL</sequence>
<dbReference type="Gene3D" id="2.60.40.1900">
    <property type="entry name" value="Beta-microseminoprotein (PSP94) domain"/>
    <property type="match status" value="1"/>
</dbReference>
<name>A0A814H524_9BILA</name>
<keyword evidence="1" id="KW-0732">Signal</keyword>
<evidence type="ECO:0000256" key="1">
    <source>
        <dbReference type="SAM" id="SignalP"/>
    </source>
</evidence>
<proteinExistence type="predicted"/>
<gene>
    <name evidence="3" type="ORF">JXQ802_LOCUS26097</name>
    <name evidence="2" type="ORF">PYM288_LOCUS14857</name>
</gene>
<evidence type="ECO:0008006" key="6">
    <source>
        <dbReference type="Google" id="ProtNLM"/>
    </source>
</evidence>